<evidence type="ECO:0000256" key="3">
    <source>
        <dbReference type="ARBA" id="ARBA00016337"/>
    </source>
</evidence>
<dbReference type="EC" id="2.7.1.180" evidence="2"/>
<dbReference type="EMBL" id="CP127294">
    <property type="protein sequence ID" value="WIX78967.1"/>
    <property type="molecule type" value="Genomic_DNA"/>
</dbReference>
<evidence type="ECO:0000256" key="6">
    <source>
        <dbReference type="ARBA" id="ARBA00022723"/>
    </source>
</evidence>
<proteinExistence type="predicted"/>
<evidence type="ECO:0000256" key="8">
    <source>
        <dbReference type="ARBA" id="ARBA00022842"/>
    </source>
</evidence>
<evidence type="ECO:0000256" key="9">
    <source>
        <dbReference type="ARBA" id="ARBA00031306"/>
    </source>
</evidence>
<keyword evidence="12" id="KW-1185">Reference proteome</keyword>
<evidence type="ECO:0000256" key="2">
    <source>
        <dbReference type="ARBA" id="ARBA00011955"/>
    </source>
</evidence>
<organism evidence="11 12">
    <name type="scientific">Amycolatopsis carbonis</name>
    <dbReference type="NCBI Taxonomy" id="715471"/>
    <lineage>
        <taxon>Bacteria</taxon>
        <taxon>Bacillati</taxon>
        <taxon>Actinomycetota</taxon>
        <taxon>Actinomycetes</taxon>
        <taxon>Pseudonocardiales</taxon>
        <taxon>Pseudonocardiaceae</taxon>
        <taxon>Amycolatopsis</taxon>
    </lineage>
</organism>
<keyword evidence="5 11" id="KW-0808">Transferase</keyword>
<dbReference type="Gene3D" id="3.10.520.10">
    <property type="entry name" value="ApbE-like domains"/>
    <property type="match status" value="2"/>
</dbReference>
<dbReference type="RefSeq" id="WP_285969664.1">
    <property type="nucleotide sequence ID" value="NZ_CP127294.1"/>
</dbReference>
<evidence type="ECO:0000256" key="4">
    <source>
        <dbReference type="ARBA" id="ARBA00022630"/>
    </source>
</evidence>
<evidence type="ECO:0000256" key="10">
    <source>
        <dbReference type="ARBA" id="ARBA00048540"/>
    </source>
</evidence>
<sequence>MATHVEQVMGLPVSLDLRDEGDFTGAVADAFRWLREVDARFSPFRSGSEVCRYDRGETTELSADLDEVLGLCAYYEDLSGGAFSARLPGRGLDPCAVVKGWAVQRAADRLHAAGARRFCLNAGGDVVTAGEPEPGRPWRVGIRHPEQPEAVCAVVASRDGAVATSAAYERGTHVLDGRTGLPATGLLSVTVVAEDLTHADALATAAFALGADGIAWAAEQPGCDVLIVDAQRRVHRSPGLALACPECPQCTR</sequence>
<dbReference type="Proteomes" id="UP001236014">
    <property type="component" value="Chromosome"/>
</dbReference>
<dbReference type="Pfam" id="PF02424">
    <property type="entry name" value="ApbE"/>
    <property type="match status" value="2"/>
</dbReference>
<comment type="cofactor">
    <cofactor evidence="1">
        <name>Mg(2+)</name>
        <dbReference type="ChEBI" id="CHEBI:18420"/>
    </cofactor>
</comment>
<dbReference type="InterPro" id="IPR024932">
    <property type="entry name" value="ApbE"/>
</dbReference>
<dbReference type="InterPro" id="IPR003374">
    <property type="entry name" value="ApbE-like_sf"/>
</dbReference>
<protein>
    <recommendedName>
        <fullName evidence="3">FAD:protein FMN transferase</fullName>
        <ecNumber evidence="2">2.7.1.180</ecNumber>
    </recommendedName>
    <alternativeName>
        <fullName evidence="9">Flavin transferase</fullName>
    </alternativeName>
</protein>
<keyword evidence="6" id="KW-0479">Metal-binding</keyword>
<dbReference type="SUPFAM" id="SSF143631">
    <property type="entry name" value="ApbE-like"/>
    <property type="match status" value="1"/>
</dbReference>
<evidence type="ECO:0000313" key="12">
    <source>
        <dbReference type="Proteomes" id="UP001236014"/>
    </source>
</evidence>
<gene>
    <name evidence="11" type="ORF">QRX50_47875</name>
</gene>
<dbReference type="KEGG" id="acab:QRX50_47875"/>
<keyword evidence="4" id="KW-0285">Flavoprotein</keyword>
<keyword evidence="7" id="KW-0274">FAD</keyword>
<dbReference type="AlphaFoldDB" id="A0A9Y2IF77"/>
<name>A0A9Y2IF77_9PSEU</name>
<keyword evidence="8" id="KW-0460">Magnesium</keyword>
<dbReference type="PANTHER" id="PTHR30040">
    <property type="entry name" value="THIAMINE BIOSYNTHESIS LIPOPROTEIN APBE"/>
    <property type="match status" value="1"/>
</dbReference>
<accession>A0A9Y2IF77</accession>
<dbReference type="PANTHER" id="PTHR30040:SF2">
    <property type="entry name" value="FAD:PROTEIN FMN TRANSFERASE"/>
    <property type="match status" value="1"/>
</dbReference>
<comment type="catalytic activity">
    <reaction evidence="10">
        <text>L-threonyl-[protein] + FAD = FMN-L-threonyl-[protein] + AMP + H(+)</text>
        <dbReference type="Rhea" id="RHEA:36847"/>
        <dbReference type="Rhea" id="RHEA-COMP:11060"/>
        <dbReference type="Rhea" id="RHEA-COMP:11061"/>
        <dbReference type="ChEBI" id="CHEBI:15378"/>
        <dbReference type="ChEBI" id="CHEBI:30013"/>
        <dbReference type="ChEBI" id="CHEBI:57692"/>
        <dbReference type="ChEBI" id="CHEBI:74257"/>
        <dbReference type="ChEBI" id="CHEBI:456215"/>
        <dbReference type="EC" id="2.7.1.180"/>
    </reaction>
</comment>
<evidence type="ECO:0000313" key="11">
    <source>
        <dbReference type="EMBL" id="WIX78967.1"/>
    </source>
</evidence>
<dbReference type="GO" id="GO:0016740">
    <property type="term" value="F:transferase activity"/>
    <property type="evidence" value="ECO:0007669"/>
    <property type="project" value="UniProtKB-KW"/>
</dbReference>
<dbReference type="GO" id="GO:0046872">
    <property type="term" value="F:metal ion binding"/>
    <property type="evidence" value="ECO:0007669"/>
    <property type="project" value="UniProtKB-KW"/>
</dbReference>
<evidence type="ECO:0000256" key="1">
    <source>
        <dbReference type="ARBA" id="ARBA00001946"/>
    </source>
</evidence>
<evidence type="ECO:0000256" key="5">
    <source>
        <dbReference type="ARBA" id="ARBA00022679"/>
    </source>
</evidence>
<evidence type="ECO:0000256" key="7">
    <source>
        <dbReference type="ARBA" id="ARBA00022827"/>
    </source>
</evidence>
<reference evidence="11 12" key="1">
    <citation type="submission" date="2023-06" db="EMBL/GenBank/DDBJ databases">
        <authorList>
            <person name="Oyuntsetseg B."/>
            <person name="Kim S.B."/>
        </authorList>
    </citation>
    <scope>NUCLEOTIDE SEQUENCE [LARGE SCALE GENOMIC DNA]</scope>
    <source>
        <strain evidence="11 12">2-15</strain>
    </source>
</reference>